<dbReference type="SUPFAM" id="SSF52047">
    <property type="entry name" value="RNI-like"/>
    <property type="match status" value="1"/>
</dbReference>
<dbReference type="Proteomes" id="UP001437256">
    <property type="component" value="Unassembled WGS sequence"/>
</dbReference>
<dbReference type="InterPro" id="IPR032675">
    <property type="entry name" value="LRR_dom_sf"/>
</dbReference>
<protein>
    <submittedName>
        <fullName evidence="1">Uncharacterized protein</fullName>
    </submittedName>
</protein>
<accession>A0ABR2ZS01</accession>
<evidence type="ECO:0000313" key="1">
    <source>
        <dbReference type="EMBL" id="KAL0064153.1"/>
    </source>
</evidence>
<keyword evidence="2" id="KW-1185">Reference proteome</keyword>
<organism evidence="1 2">
    <name type="scientific">Marasmius tenuissimus</name>
    <dbReference type="NCBI Taxonomy" id="585030"/>
    <lineage>
        <taxon>Eukaryota</taxon>
        <taxon>Fungi</taxon>
        <taxon>Dikarya</taxon>
        <taxon>Basidiomycota</taxon>
        <taxon>Agaricomycotina</taxon>
        <taxon>Agaricomycetes</taxon>
        <taxon>Agaricomycetidae</taxon>
        <taxon>Agaricales</taxon>
        <taxon>Marasmiineae</taxon>
        <taxon>Marasmiaceae</taxon>
        <taxon>Marasmius</taxon>
    </lineage>
</organism>
<dbReference type="EMBL" id="JBBXMP010000066">
    <property type="protein sequence ID" value="KAL0064153.1"/>
    <property type="molecule type" value="Genomic_DNA"/>
</dbReference>
<name>A0ABR2ZS01_9AGAR</name>
<sequence length="216" mass="24133">MEWLTLIDIEGVNRSIGDEMIVLDKVKTLSMKRLGPDVSLIEHFTFPRLRTVDIESSAIALTHLGPFIQRSSRSITSLRLDSIPNLSDSHFIHLLRLMPELTKLDVREDTANTVITHRFLDLLTVKPYDVHSPFLPRLVDLKLNIHAMYVEVQALSNALTSRWLPIPSVASAVGTDCLKSVDITLCWDQGGVRNPTVLSSLQCLKSAGMQLTITHA</sequence>
<proteinExistence type="predicted"/>
<reference evidence="1 2" key="1">
    <citation type="submission" date="2024-05" db="EMBL/GenBank/DDBJ databases">
        <title>A draft genome resource for the thread blight pathogen Marasmius tenuissimus strain MS-2.</title>
        <authorList>
            <person name="Yulfo-Soto G.E."/>
            <person name="Baruah I.K."/>
            <person name="Amoako-Attah I."/>
            <person name="Bukari Y."/>
            <person name="Meinhardt L.W."/>
            <person name="Bailey B.A."/>
            <person name="Cohen S.P."/>
        </authorList>
    </citation>
    <scope>NUCLEOTIDE SEQUENCE [LARGE SCALE GENOMIC DNA]</scope>
    <source>
        <strain evidence="1 2">MS-2</strain>
    </source>
</reference>
<comment type="caution">
    <text evidence="1">The sequence shown here is derived from an EMBL/GenBank/DDBJ whole genome shotgun (WGS) entry which is preliminary data.</text>
</comment>
<dbReference type="Gene3D" id="3.80.10.10">
    <property type="entry name" value="Ribonuclease Inhibitor"/>
    <property type="match status" value="1"/>
</dbReference>
<gene>
    <name evidence="1" type="ORF">AAF712_008875</name>
</gene>
<evidence type="ECO:0000313" key="2">
    <source>
        <dbReference type="Proteomes" id="UP001437256"/>
    </source>
</evidence>